<dbReference type="AlphaFoldDB" id="A0A4Y7J853"/>
<dbReference type="Gramene" id="RZC56242">
    <property type="protein sequence ID" value="RZC56242"/>
    <property type="gene ID" value="C5167_015097"/>
</dbReference>
<dbReference type="FunFam" id="2.40.50.140:FF:000099">
    <property type="entry name" value="Ribosomal protein S12, mitochondrial"/>
    <property type="match status" value="1"/>
</dbReference>
<proteinExistence type="inferred from homology"/>
<evidence type="ECO:0008006" key="6">
    <source>
        <dbReference type="Google" id="ProtNLM"/>
    </source>
</evidence>
<dbReference type="Proteomes" id="UP000316621">
    <property type="component" value="Chromosome 3"/>
</dbReference>
<name>A0A4Y7J853_PAPSO</name>
<dbReference type="GO" id="GO:0006412">
    <property type="term" value="P:translation"/>
    <property type="evidence" value="ECO:0007669"/>
    <property type="project" value="InterPro"/>
</dbReference>
<dbReference type="InterPro" id="IPR006032">
    <property type="entry name" value="Ribosomal_uS12"/>
</dbReference>
<dbReference type="Gene3D" id="2.40.50.140">
    <property type="entry name" value="Nucleic acid-binding proteins"/>
    <property type="match status" value="1"/>
</dbReference>
<protein>
    <recommendedName>
        <fullName evidence="6">Ribosomal protein S12</fullName>
    </recommendedName>
</protein>
<dbReference type="SUPFAM" id="SSF50249">
    <property type="entry name" value="Nucleic acid-binding proteins"/>
    <property type="match status" value="1"/>
</dbReference>
<dbReference type="GO" id="GO:0015935">
    <property type="term" value="C:small ribosomal subunit"/>
    <property type="evidence" value="ECO:0007669"/>
    <property type="project" value="InterPro"/>
</dbReference>
<dbReference type="Pfam" id="PF00164">
    <property type="entry name" value="Ribosom_S12_S23"/>
    <property type="match status" value="1"/>
</dbReference>
<dbReference type="HAMAP" id="MF_00403_B">
    <property type="entry name" value="Ribosomal_uS12_B"/>
    <property type="match status" value="1"/>
</dbReference>
<keyword evidence="5" id="KW-1185">Reference proteome</keyword>
<dbReference type="PRINTS" id="PR01034">
    <property type="entry name" value="RIBOSOMALS12"/>
</dbReference>
<organism evidence="4 5">
    <name type="scientific">Papaver somniferum</name>
    <name type="common">Opium poppy</name>
    <dbReference type="NCBI Taxonomy" id="3469"/>
    <lineage>
        <taxon>Eukaryota</taxon>
        <taxon>Viridiplantae</taxon>
        <taxon>Streptophyta</taxon>
        <taxon>Embryophyta</taxon>
        <taxon>Tracheophyta</taxon>
        <taxon>Spermatophyta</taxon>
        <taxon>Magnoliopsida</taxon>
        <taxon>Ranunculales</taxon>
        <taxon>Papaveraceae</taxon>
        <taxon>Papaveroideae</taxon>
        <taxon>Papaver</taxon>
    </lineage>
</organism>
<dbReference type="PANTHER" id="PTHR11652">
    <property type="entry name" value="30S RIBOSOMAL PROTEIN S12 FAMILY MEMBER"/>
    <property type="match status" value="1"/>
</dbReference>
<evidence type="ECO:0000256" key="2">
    <source>
        <dbReference type="ARBA" id="ARBA00022980"/>
    </source>
</evidence>
<dbReference type="STRING" id="3469.A0A4Y7J853"/>
<dbReference type="GO" id="GO:0003735">
    <property type="term" value="F:structural constituent of ribosome"/>
    <property type="evidence" value="ECO:0007669"/>
    <property type="project" value="InterPro"/>
</dbReference>
<dbReference type="EMBL" id="CM010717">
    <property type="protein sequence ID" value="RZC56242.1"/>
    <property type="molecule type" value="Genomic_DNA"/>
</dbReference>
<accession>A0A4Y7J853</accession>
<dbReference type="InterPro" id="IPR005679">
    <property type="entry name" value="Ribosomal_uS12_bac"/>
</dbReference>
<sequence length="269" mass="29753">MCVSRANGNAFCRMRDPLLKQGNYYRHAVGNNIFKLERSVSGYPFSCSSSVAKDAQKSDSRVICCLPSAIGHNQEARPKSNFRVLAIMSALEKLELTSKVTASSNPPPIGLALMRPPGRHAFPKGPTGFSAFGDVASRHVQCASFATHHQLIRQGRAKKQRTDRNRALDKCPQKQGVCLRVSTRTPKKPNSALRKIAKVRLSNKQDVFSYIPGEGHNLQEHSMVLVRGGRVKDLPGVKFHCIRGVKDLLGIPDRRRGRSKYGAEKPKSK</sequence>
<dbReference type="NCBIfam" id="TIGR00981">
    <property type="entry name" value="rpsL_bact"/>
    <property type="match status" value="1"/>
</dbReference>
<evidence type="ECO:0000313" key="4">
    <source>
        <dbReference type="EMBL" id="RZC56242.1"/>
    </source>
</evidence>
<dbReference type="PROSITE" id="PS00055">
    <property type="entry name" value="RIBOSOMAL_S12"/>
    <property type="match status" value="1"/>
</dbReference>
<dbReference type="CDD" id="cd03368">
    <property type="entry name" value="Ribosomal_S12"/>
    <property type="match status" value="1"/>
</dbReference>
<comment type="similarity">
    <text evidence="1">Belongs to the universal ribosomal protein uS12 family.</text>
</comment>
<reference evidence="4 5" key="1">
    <citation type="journal article" date="2018" name="Science">
        <title>The opium poppy genome and morphinan production.</title>
        <authorList>
            <person name="Guo L."/>
            <person name="Winzer T."/>
            <person name="Yang X."/>
            <person name="Li Y."/>
            <person name="Ning Z."/>
            <person name="He Z."/>
            <person name="Teodor R."/>
            <person name="Lu Y."/>
            <person name="Bowser T.A."/>
            <person name="Graham I.A."/>
            <person name="Ye K."/>
        </authorList>
    </citation>
    <scope>NUCLEOTIDE SEQUENCE [LARGE SCALE GENOMIC DNA]</scope>
    <source>
        <strain evidence="5">cv. HN1</strain>
        <tissue evidence="4">Leaves</tissue>
    </source>
</reference>
<gene>
    <name evidence="4" type="ORF">C5167_015097</name>
</gene>
<evidence type="ECO:0000256" key="3">
    <source>
        <dbReference type="ARBA" id="ARBA00023274"/>
    </source>
</evidence>
<keyword evidence="2" id="KW-0689">Ribosomal protein</keyword>
<keyword evidence="3" id="KW-0687">Ribonucleoprotein</keyword>
<evidence type="ECO:0000256" key="1">
    <source>
        <dbReference type="ARBA" id="ARBA00005657"/>
    </source>
</evidence>
<evidence type="ECO:0000313" key="5">
    <source>
        <dbReference type="Proteomes" id="UP000316621"/>
    </source>
</evidence>
<dbReference type="InterPro" id="IPR012340">
    <property type="entry name" value="NA-bd_OB-fold"/>
</dbReference>